<organism evidence="2 3">
    <name type="scientific">Cimex lectularius</name>
    <name type="common">Bed bug</name>
    <name type="synonym">Acanthia lectularia</name>
    <dbReference type="NCBI Taxonomy" id="79782"/>
    <lineage>
        <taxon>Eukaryota</taxon>
        <taxon>Metazoa</taxon>
        <taxon>Ecdysozoa</taxon>
        <taxon>Arthropoda</taxon>
        <taxon>Hexapoda</taxon>
        <taxon>Insecta</taxon>
        <taxon>Pterygota</taxon>
        <taxon>Neoptera</taxon>
        <taxon>Paraneoptera</taxon>
        <taxon>Hemiptera</taxon>
        <taxon>Heteroptera</taxon>
        <taxon>Panheteroptera</taxon>
        <taxon>Cimicomorpha</taxon>
        <taxon>Cimicidae</taxon>
        <taxon>Cimex</taxon>
    </lineage>
</organism>
<dbReference type="Pfam" id="PF09346">
    <property type="entry name" value="SMI1_KNR4"/>
    <property type="match status" value="1"/>
</dbReference>
<reference evidence="2" key="1">
    <citation type="submission" date="2022-01" db="UniProtKB">
        <authorList>
            <consortium name="EnsemblMetazoa"/>
        </authorList>
    </citation>
    <scope>IDENTIFICATION</scope>
</reference>
<dbReference type="InterPro" id="IPR018958">
    <property type="entry name" value="Knr4/Smi1-like_dom"/>
</dbReference>
<dbReference type="KEGG" id="clec:106672156"/>
<dbReference type="InterPro" id="IPR037883">
    <property type="entry name" value="Knr4/Smi1-like_sf"/>
</dbReference>
<dbReference type="RefSeq" id="XP_014258839.2">
    <property type="nucleotide sequence ID" value="XM_014403353.2"/>
</dbReference>
<dbReference type="InterPro" id="IPR039231">
    <property type="entry name" value="TPGS2"/>
</dbReference>
<evidence type="ECO:0000259" key="1">
    <source>
        <dbReference type="SMART" id="SM00860"/>
    </source>
</evidence>
<dbReference type="Proteomes" id="UP000494040">
    <property type="component" value="Unassembled WGS sequence"/>
</dbReference>
<sequence>MFIGCRIDSFMFNNISTISVMSDQDEIISESHFYNHLTLGLHKTLSDIPGVHDIKLEHREPCEKASVNAWEQRHSCIMPFDLKNFYLSTDGFHMTWSYMIGGESVSIGTLQINPLAKLQRIAGLSSATVDSDGYPTLLDLDLLIPKNHQEIPLFKSTCKIFCLDSCGNMATVCLVYVECKLNPSIWLLDRSLEWHFLASSFTQYFRMMLVYHGLPEWQLKLTPMGLAPWAEQIVYSFMPHLNSPTFLRKNFINYESQLDSSIFKVRTKHTRKSKTAEFNEQHESAKKLQ</sequence>
<dbReference type="GeneID" id="106672156"/>
<dbReference type="PANTHER" id="PTHR31854">
    <property type="entry name" value="TUBULIN POLYGLUTAMYLASE COMPLEX SUBUNIT 2"/>
    <property type="match status" value="1"/>
</dbReference>
<dbReference type="EnsemblMetazoa" id="XM_014403353.2">
    <property type="protein sequence ID" value="XP_014258839.2"/>
    <property type="gene ID" value="LOC106672156"/>
</dbReference>
<evidence type="ECO:0000313" key="2">
    <source>
        <dbReference type="EnsemblMetazoa" id="XP_014258839.2"/>
    </source>
</evidence>
<dbReference type="OrthoDB" id="10249691at2759"/>
<keyword evidence="3" id="KW-1185">Reference proteome</keyword>
<proteinExistence type="predicted"/>
<dbReference type="SMART" id="SM00860">
    <property type="entry name" value="SMI1_KNR4"/>
    <property type="match status" value="1"/>
</dbReference>
<evidence type="ECO:0000313" key="3">
    <source>
        <dbReference type="Proteomes" id="UP000494040"/>
    </source>
</evidence>
<dbReference type="AlphaFoldDB" id="A0A8I6S6S1"/>
<accession>A0A8I6S6S1</accession>
<protein>
    <recommendedName>
        <fullName evidence="1">Knr4/Smi1-like domain-containing protein</fullName>
    </recommendedName>
</protein>
<feature type="domain" description="Knr4/Smi1-like" evidence="1">
    <location>
        <begin position="61"/>
        <end position="207"/>
    </location>
</feature>
<dbReference type="PANTHER" id="PTHR31854:SF2">
    <property type="entry name" value="TUBULIN POLYGLUTAMYLASE COMPLEX SUBUNIT 2"/>
    <property type="match status" value="1"/>
</dbReference>
<dbReference type="SUPFAM" id="SSF160631">
    <property type="entry name" value="SMI1/KNR4-like"/>
    <property type="match status" value="1"/>
</dbReference>
<name>A0A8I6S6S1_CIMLE</name>